<dbReference type="Gene3D" id="3.55.50.30">
    <property type="match status" value="1"/>
</dbReference>
<evidence type="ECO:0000256" key="1">
    <source>
        <dbReference type="SAM" id="Phobius"/>
    </source>
</evidence>
<dbReference type="GO" id="GO:0016989">
    <property type="term" value="F:sigma factor antagonist activity"/>
    <property type="evidence" value="ECO:0007669"/>
    <property type="project" value="TreeGrafter"/>
</dbReference>
<dbReference type="InterPro" id="IPR006860">
    <property type="entry name" value="FecR"/>
</dbReference>
<dbReference type="PANTHER" id="PTHR30273:SF2">
    <property type="entry name" value="PROTEIN FECR"/>
    <property type="match status" value="1"/>
</dbReference>
<protein>
    <recommendedName>
        <fullName evidence="5">Protein FecR</fullName>
    </recommendedName>
</protein>
<evidence type="ECO:0008006" key="5">
    <source>
        <dbReference type="Google" id="ProtNLM"/>
    </source>
</evidence>
<organism evidence="4">
    <name type="scientific">bioreactor metagenome</name>
    <dbReference type="NCBI Taxonomy" id="1076179"/>
    <lineage>
        <taxon>unclassified sequences</taxon>
        <taxon>metagenomes</taxon>
        <taxon>ecological metagenomes</taxon>
    </lineage>
</organism>
<comment type="caution">
    <text evidence="4">The sequence shown here is derived from an EMBL/GenBank/DDBJ whole genome shotgun (WGS) entry which is preliminary data.</text>
</comment>
<sequence>MVVEEAKLVEYVLGMLTHEENLMIEEWYKQSPENEKRLDQIYFILCVKDRMEVMNSVNPEEALSGFKNKLRNKSKFNVFRNHISIIQRVAAFLCIPLFLLSAYLFLKPAENSVQIVDVVTNAGMVSSFKLPDGTKVWLNSGSRLSYPTRFNDENRTVKLEGQGFFDVVKNPDKPFIVKTEENYSVKVYGTEFNVSAYKDDNYVETTLVSGSIELFAGNNSQKVKPGEKTIFDKRSCDLKVIKVNTEYDTAWKDGSIIFKNHTMEDVLKILGRHYNVRFVVKDQRVMSSVITGKFDYEQLPQLMEYLKIASGIKYEIKKPQIRDGIIIEKSVVEIYK</sequence>
<feature type="transmembrane region" description="Helical" evidence="1">
    <location>
        <begin position="85"/>
        <end position="106"/>
    </location>
</feature>
<keyword evidence="1" id="KW-0812">Transmembrane</keyword>
<feature type="domain" description="Protein FecR C-terminal" evidence="3">
    <location>
        <begin position="256"/>
        <end position="321"/>
    </location>
</feature>
<keyword evidence="1" id="KW-1133">Transmembrane helix</keyword>
<dbReference type="PIRSF" id="PIRSF018266">
    <property type="entry name" value="FecR"/>
    <property type="match status" value="1"/>
</dbReference>
<dbReference type="AlphaFoldDB" id="A0A644WVS1"/>
<dbReference type="Gene3D" id="2.60.120.1440">
    <property type="match status" value="1"/>
</dbReference>
<evidence type="ECO:0000259" key="3">
    <source>
        <dbReference type="Pfam" id="PF16344"/>
    </source>
</evidence>
<dbReference type="Pfam" id="PF04773">
    <property type="entry name" value="FecR"/>
    <property type="match status" value="1"/>
</dbReference>
<dbReference type="PANTHER" id="PTHR30273">
    <property type="entry name" value="PERIPLASMIC SIGNAL SENSOR AND SIGMA FACTOR ACTIVATOR FECR-RELATED"/>
    <property type="match status" value="1"/>
</dbReference>
<dbReference type="Pfam" id="PF16344">
    <property type="entry name" value="FecR_C"/>
    <property type="match status" value="1"/>
</dbReference>
<feature type="domain" description="FecR protein" evidence="2">
    <location>
        <begin position="117"/>
        <end position="213"/>
    </location>
</feature>
<evidence type="ECO:0000259" key="2">
    <source>
        <dbReference type="Pfam" id="PF04773"/>
    </source>
</evidence>
<name>A0A644WVS1_9ZZZZ</name>
<reference evidence="4" key="1">
    <citation type="submission" date="2019-08" db="EMBL/GenBank/DDBJ databases">
        <authorList>
            <person name="Kucharzyk K."/>
            <person name="Murdoch R.W."/>
            <person name="Higgins S."/>
            <person name="Loffler F."/>
        </authorList>
    </citation>
    <scope>NUCLEOTIDE SEQUENCE</scope>
</reference>
<keyword evidence="1" id="KW-0472">Membrane</keyword>
<dbReference type="EMBL" id="VSSQ01001398">
    <property type="protein sequence ID" value="MPM07990.1"/>
    <property type="molecule type" value="Genomic_DNA"/>
</dbReference>
<accession>A0A644WVS1</accession>
<dbReference type="InterPro" id="IPR012373">
    <property type="entry name" value="Ferrdict_sens_TM"/>
</dbReference>
<evidence type="ECO:0000313" key="4">
    <source>
        <dbReference type="EMBL" id="MPM07990.1"/>
    </source>
</evidence>
<dbReference type="InterPro" id="IPR032508">
    <property type="entry name" value="FecR_C"/>
</dbReference>
<gene>
    <name evidence="4" type="ORF">SDC9_54301</name>
</gene>
<dbReference type="FunFam" id="2.60.120.1440:FF:000001">
    <property type="entry name" value="Putative anti-sigma factor"/>
    <property type="match status" value="1"/>
</dbReference>
<proteinExistence type="predicted"/>